<reference evidence="8 9" key="1">
    <citation type="submission" date="2021-06" db="EMBL/GenBank/DDBJ databases">
        <title>Genome sequence of Babesia caballi.</title>
        <authorList>
            <person name="Yamagishi J."/>
            <person name="Kidaka T."/>
            <person name="Ochi A."/>
        </authorList>
    </citation>
    <scope>NUCLEOTIDE SEQUENCE [LARGE SCALE GENOMIC DNA]</scope>
    <source>
        <strain evidence="8">USDA-D6B2</strain>
    </source>
</reference>
<organism evidence="8 9">
    <name type="scientific">Babesia caballi</name>
    <dbReference type="NCBI Taxonomy" id="5871"/>
    <lineage>
        <taxon>Eukaryota</taxon>
        <taxon>Sar</taxon>
        <taxon>Alveolata</taxon>
        <taxon>Apicomplexa</taxon>
        <taxon>Aconoidasida</taxon>
        <taxon>Piroplasmida</taxon>
        <taxon>Babesiidae</taxon>
        <taxon>Babesia</taxon>
    </lineage>
</organism>
<dbReference type="PROSITE" id="PS50053">
    <property type="entry name" value="UBIQUITIN_2"/>
    <property type="match status" value="1"/>
</dbReference>
<dbReference type="Pfam" id="PF01599">
    <property type="entry name" value="Ribosomal_S27"/>
    <property type="match status" value="1"/>
</dbReference>
<evidence type="ECO:0000313" key="9">
    <source>
        <dbReference type="Proteomes" id="UP001497744"/>
    </source>
</evidence>
<sequence>MEAAQVFVKLFNGSTAVIDVAGSETVAELKDRIAAQYGLEHCVQSLWAGLSEAEDATLIADLIGDDKTADFVQHIDVCGGGKKRKKKQYTTPKKIKHKKKKVKLSVLKYYKLEGDKVVRLLKECPSSTCGRGVFMASHHDRSYCGRCGATYLLNAAE</sequence>
<dbReference type="SUPFAM" id="SSF54236">
    <property type="entry name" value="Ubiquitin-like"/>
    <property type="match status" value="1"/>
</dbReference>
<keyword evidence="3" id="KW-1017">Isopeptide bond</keyword>
<dbReference type="GO" id="GO:0005840">
    <property type="term" value="C:ribosome"/>
    <property type="evidence" value="ECO:0007669"/>
    <property type="project" value="UniProtKB-KW"/>
</dbReference>
<comment type="caution">
    <text evidence="8">The sequence shown here is derived from an EMBL/GenBank/DDBJ whole genome shotgun (WGS) entry which is preliminary data.</text>
</comment>
<keyword evidence="5 8" id="KW-0689">Ribosomal protein</keyword>
<accession>A0AAV4LLU5</accession>
<dbReference type="AlphaFoldDB" id="A0AAV4LLU5"/>
<dbReference type="NCBIfam" id="NF001669">
    <property type="entry name" value="PRK00432.1"/>
    <property type="match status" value="1"/>
</dbReference>
<evidence type="ECO:0000256" key="2">
    <source>
        <dbReference type="ARBA" id="ARBA00009891"/>
    </source>
</evidence>
<dbReference type="GO" id="GO:1990904">
    <property type="term" value="C:ribonucleoprotein complex"/>
    <property type="evidence" value="ECO:0007669"/>
    <property type="project" value="UniProtKB-KW"/>
</dbReference>
<evidence type="ECO:0000256" key="3">
    <source>
        <dbReference type="ARBA" id="ARBA00022499"/>
    </source>
</evidence>
<dbReference type="GeneID" id="94192116"/>
<evidence type="ECO:0000256" key="6">
    <source>
        <dbReference type="ARBA" id="ARBA00023274"/>
    </source>
</evidence>
<protein>
    <submittedName>
        <fullName evidence="8">40S ribosomal protein S27a</fullName>
    </submittedName>
</protein>
<comment type="similarity">
    <text evidence="2">In the C-terminal section; belongs to the eukaryotic ribosomal protein eS31 family.</text>
</comment>
<dbReference type="Proteomes" id="UP001497744">
    <property type="component" value="Unassembled WGS sequence"/>
</dbReference>
<dbReference type="InterPro" id="IPR002906">
    <property type="entry name" value="Ribosomal_eS31"/>
</dbReference>
<dbReference type="InterPro" id="IPR011332">
    <property type="entry name" value="Ribosomal_zn-bd"/>
</dbReference>
<comment type="similarity">
    <text evidence="1">In the N-terminal section; belongs to the ubiquitin family.</text>
</comment>
<gene>
    <name evidence="8" type="ORF">BcabD6B2_00680</name>
</gene>
<keyword evidence="4" id="KW-0862">Zinc</keyword>
<dbReference type="GO" id="GO:0006412">
    <property type="term" value="P:translation"/>
    <property type="evidence" value="ECO:0007669"/>
    <property type="project" value="InterPro"/>
</dbReference>
<dbReference type="SUPFAM" id="SSF57829">
    <property type="entry name" value="Zn-binding ribosomal proteins"/>
    <property type="match status" value="1"/>
</dbReference>
<evidence type="ECO:0000259" key="7">
    <source>
        <dbReference type="PROSITE" id="PS50053"/>
    </source>
</evidence>
<feature type="domain" description="Ubiquitin-like" evidence="7">
    <location>
        <begin position="4"/>
        <end position="58"/>
    </location>
</feature>
<dbReference type="Pfam" id="PF00240">
    <property type="entry name" value="ubiquitin"/>
    <property type="match status" value="1"/>
</dbReference>
<dbReference type="Gene3D" id="6.20.50.150">
    <property type="match status" value="1"/>
</dbReference>
<proteinExistence type="inferred from homology"/>
<keyword evidence="9" id="KW-1185">Reference proteome</keyword>
<name>A0AAV4LLU5_BABCB</name>
<evidence type="ECO:0000256" key="4">
    <source>
        <dbReference type="ARBA" id="ARBA00022833"/>
    </source>
</evidence>
<dbReference type="GO" id="GO:0003735">
    <property type="term" value="F:structural constituent of ribosome"/>
    <property type="evidence" value="ECO:0007669"/>
    <property type="project" value="InterPro"/>
</dbReference>
<dbReference type="InterPro" id="IPR038582">
    <property type="entry name" value="Ribosomal_eS31_euk-type_sf"/>
</dbReference>
<dbReference type="CDD" id="cd17039">
    <property type="entry name" value="Ubl_ubiquitin_like"/>
    <property type="match status" value="1"/>
</dbReference>
<evidence type="ECO:0000256" key="1">
    <source>
        <dbReference type="ARBA" id="ARBA00008373"/>
    </source>
</evidence>
<dbReference type="InterPro" id="IPR029071">
    <property type="entry name" value="Ubiquitin-like_domsf"/>
</dbReference>
<dbReference type="Gene3D" id="3.10.20.90">
    <property type="entry name" value="Phosphatidylinositol 3-kinase Catalytic Subunit, Chain A, domain 1"/>
    <property type="match status" value="1"/>
</dbReference>
<evidence type="ECO:0000256" key="5">
    <source>
        <dbReference type="ARBA" id="ARBA00022980"/>
    </source>
</evidence>
<dbReference type="EMBL" id="BPLF01000001">
    <property type="protein sequence ID" value="GIX60633.1"/>
    <property type="molecule type" value="Genomic_DNA"/>
</dbReference>
<dbReference type="SMART" id="SM01402">
    <property type="entry name" value="Ribosomal_S27"/>
    <property type="match status" value="1"/>
</dbReference>
<keyword evidence="6" id="KW-0687">Ribonucleoprotein</keyword>
<dbReference type="RefSeq" id="XP_067712704.1">
    <property type="nucleotide sequence ID" value="XM_067856603.1"/>
</dbReference>
<evidence type="ECO:0000313" key="8">
    <source>
        <dbReference type="EMBL" id="GIX60633.1"/>
    </source>
</evidence>
<dbReference type="InterPro" id="IPR000626">
    <property type="entry name" value="Ubiquitin-like_dom"/>
</dbReference>